<keyword evidence="4" id="KW-1185">Reference proteome</keyword>
<dbReference type="GO" id="GO:0032784">
    <property type="term" value="P:regulation of DNA-templated transcription elongation"/>
    <property type="evidence" value="ECO:0007669"/>
    <property type="project" value="InterPro"/>
</dbReference>
<dbReference type="GO" id="GO:0070063">
    <property type="term" value="F:RNA polymerase binding"/>
    <property type="evidence" value="ECO:0007669"/>
    <property type="project" value="InterPro"/>
</dbReference>
<dbReference type="OrthoDB" id="192847at2"/>
<gene>
    <name evidence="3" type="ORF">SAMN02745123_02832</name>
</gene>
<dbReference type="EMBL" id="FRAR01000021">
    <property type="protein sequence ID" value="SHK70604.1"/>
    <property type="molecule type" value="Genomic_DNA"/>
</dbReference>
<dbReference type="AlphaFoldDB" id="A0A1M6UMZ9"/>
<sequence>MSRIIYITNTDQLRLKKLIDKEKEFNVGTKEYLINLEQELDRANIVTSQEIPPDVITMNSEVLLRDLDTEEEMVYTLVYPEEADLLNDKISVLAPVGTAILGYRIGDVLEWKVPDGVVKLRVEKLLYQPEAAGDFDL</sequence>
<feature type="domain" description="Regulator of nucleoside diphosphate kinase N-terminal" evidence="2">
    <location>
        <begin position="5"/>
        <end position="46"/>
    </location>
</feature>
<dbReference type="InterPro" id="IPR036953">
    <property type="entry name" value="GreA/GreB_C_sf"/>
</dbReference>
<dbReference type="PANTHER" id="PTHR30437:SF5">
    <property type="entry name" value="REGULATOR OF NUCLEOSIDE DIPHOSPHATE KINASE"/>
    <property type="match status" value="1"/>
</dbReference>
<keyword evidence="3" id="KW-0648">Protein biosynthesis</keyword>
<dbReference type="Pfam" id="PF14760">
    <property type="entry name" value="Rnk_N"/>
    <property type="match status" value="1"/>
</dbReference>
<reference evidence="4" key="1">
    <citation type="submission" date="2016-11" db="EMBL/GenBank/DDBJ databases">
        <authorList>
            <person name="Varghese N."/>
            <person name="Submissions S."/>
        </authorList>
    </citation>
    <scope>NUCLEOTIDE SEQUENCE [LARGE SCALE GENOMIC DNA]</scope>
    <source>
        <strain evidence="4">DSM 10349</strain>
    </source>
</reference>
<dbReference type="NCBIfam" id="NF004396">
    <property type="entry name" value="PRK05753.1"/>
    <property type="match status" value="1"/>
</dbReference>
<dbReference type="InterPro" id="IPR023459">
    <property type="entry name" value="Tscrpt_elong_fac_GreA/B_fam"/>
</dbReference>
<dbReference type="RefSeq" id="WP_072915583.1">
    <property type="nucleotide sequence ID" value="NZ_FRAR01000021.1"/>
</dbReference>
<evidence type="ECO:0000313" key="3">
    <source>
        <dbReference type="EMBL" id="SHK70604.1"/>
    </source>
</evidence>
<dbReference type="Gene3D" id="1.10.286.20">
    <property type="match status" value="1"/>
</dbReference>
<dbReference type="Pfam" id="PF01272">
    <property type="entry name" value="GreA_GreB"/>
    <property type="match status" value="1"/>
</dbReference>
<dbReference type="GO" id="GO:0003746">
    <property type="term" value="F:translation elongation factor activity"/>
    <property type="evidence" value="ECO:0007669"/>
    <property type="project" value="UniProtKB-KW"/>
</dbReference>
<dbReference type="PANTHER" id="PTHR30437">
    <property type="entry name" value="TRANSCRIPTION ELONGATION FACTOR GREA"/>
    <property type="match status" value="1"/>
</dbReference>
<organism evidence="3 4">
    <name type="scientific">Desulforamulus aeronauticus DSM 10349</name>
    <dbReference type="NCBI Taxonomy" id="1121421"/>
    <lineage>
        <taxon>Bacteria</taxon>
        <taxon>Bacillati</taxon>
        <taxon>Bacillota</taxon>
        <taxon>Clostridia</taxon>
        <taxon>Eubacteriales</taxon>
        <taxon>Peptococcaceae</taxon>
        <taxon>Desulforamulus</taxon>
    </lineage>
</organism>
<name>A0A1M6UMZ9_9FIRM</name>
<dbReference type="FunFam" id="3.10.50.30:FF:000002">
    <property type="entry name" value="Regulator of nucleoside diphosphate kinase"/>
    <property type="match status" value="1"/>
</dbReference>
<dbReference type="Proteomes" id="UP000183997">
    <property type="component" value="Unassembled WGS sequence"/>
</dbReference>
<dbReference type="InterPro" id="IPR029462">
    <property type="entry name" value="Rnk_N"/>
</dbReference>
<evidence type="ECO:0000259" key="1">
    <source>
        <dbReference type="Pfam" id="PF01272"/>
    </source>
</evidence>
<protein>
    <submittedName>
        <fullName evidence="3">GreA/GreB family elongation factor</fullName>
    </submittedName>
</protein>
<feature type="domain" description="Transcription elongation factor GreA/GreB C-terminal" evidence="1">
    <location>
        <begin position="52"/>
        <end position="125"/>
    </location>
</feature>
<dbReference type="SUPFAM" id="SSF54534">
    <property type="entry name" value="FKBP-like"/>
    <property type="match status" value="1"/>
</dbReference>
<accession>A0A1M6UMZ9</accession>
<proteinExistence type="predicted"/>
<keyword evidence="3" id="KW-0251">Elongation factor</keyword>
<evidence type="ECO:0000259" key="2">
    <source>
        <dbReference type="Pfam" id="PF14760"/>
    </source>
</evidence>
<dbReference type="STRING" id="1121421.SAMN02745123_02832"/>
<evidence type="ECO:0000313" key="4">
    <source>
        <dbReference type="Proteomes" id="UP000183997"/>
    </source>
</evidence>
<dbReference type="GO" id="GO:0003677">
    <property type="term" value="F:DNA binding"/>
    <property type="evidence" value="ECO:0007669"/>
    <property type="project" value="InterPro"/>
</dbReference>
<dbReference type="Gene3D" id="3.10.50.30">
    <property type="entry name" value="Transcription elongation factor, GreA/GreB, C-terminal domain"/>
    <property type="match status" value="1"/>
</dbReference>
<dbReference type="GO" id="GO:0006354">
    <property type="term" value="P:DNA-templated transcription elongation"/>
    <property type="evidence" value="ECO:0007669"/>
    <property type="project" value="TreeGrafter"/>
</dbReference>
<dbReference type="InterPro" id="IPR001437">
    <property type="entry name" value="Tscrpt_elong_fac_GreA/B_C"/>
</dbReference>